<feature type="region of interest" description="Disordered" evidence="1">
    <location>
        <begin position="516"/>
        <end position="539"/>
    </location>
</feature>
<comment type="caution">
    <text evidence="3">The sequence shown here is derived from an EMBL/GenBank/DDBJ whole genome shotgun (WGS) entry which is preliminary data.</text>
</comment>
<keyword evidence="2" id="KW-0812">Transmembrane</keyword>
<organism evidence="3 4">
    <name type="scientific">Pristionchus mayeri</name>
    <dbReference type="NCBI Taxonomy" id="1317129"/>
    <lineage>
        <taxon>Eukaryota</taxon>
        <taxon>Metazoa</taxon>
        <taxon>Ecdysozoa</taxon>
        <taxon>Nematoda</taxon>
        <taxon>Chromadorea</taxon>
        <taxon>Rhabditida</taxon>
        <taxon>Rhabditina</taxon>
        <taxon>Diplogasteromorpha</taxon>
        <taxon>Diplogasteroidea</taxon>
        <taxon>Neodiplogasteridae</taxon>
        <taxon>Pristionchus</taxon>
    </lineage>
</organism>
<accession>A0AAN5DFA0</accession>
<evidence type="ECO:0000256" key="1">
    <source>
        <dbReference type="SAM" id="MobiDB-lite"/>
    </source>
</evidence>
<dbReference type="AlphaFoldDB" id="A0AAN5DFA0"/>
<dbReference type="InterPro" id="IPR008908">
    <property type="entry name" value="Sarcoglycan_alpha/epsilon"/>
</dbReference>
<proteinExistence type="predicted"/>
<evidence type="ECO:0000313" key="4">
    <source>
        <dbReference type="Proteomes" id="UP001328107"/>
    </source>
</evidence>
<feature type="non-terminal residue" evidence="3">
    <location>
        <position position="1"/>
    </location>
</feature>
<feature type="transmembrane region" description="Helical" evidence="2">
    <location>
        <begin position="373"/>
        <end position="395"/>
    </location>
</feature>
<sequence>SCSIALSTTGKDVLVKLYLFMAHFGARNDCSSREEGGEVTRLRRDEAAVEAVSEKMGESSGRRSVDWPAARREMILRTLLLILLSCLPFTGAIDTRQSLGTKGKFFVHTLHSATFFPNTVSVEWKATLKGKPLLPVWMTLVHSRHDAIAYLVGTPVGRMRQLTIHVIAKRLDTFQMAEQFVVITLQDDSRFTRSTQEALDIFVKNHDVEDLISDRTGLIGKLENSARETFKGKNVNAYIHSIAPAYDVKKALPPPRYQKPQKIGTIVSIGTQRKFYPNAHNLVDSIKRNKKNCNKKNLATIDRNFSPAFDVDWCKTNLRKITLIRDLADEETEKEFKNQKAIDLHIPPEDKKMPSKKAASIVEGGYSFLESVLVFPFIAVLCCLLILCLSCIFFGRREGQQWRDYKTPNEQLEEYASVREGQRKLRDLSVQRQVLLRSEEKDNSMAPSDIHTFLQPKTLPRYPGSSLRSSRNIINKSRSQLNENGEVAPPPIDSIPLGKQTVAEAAKACGSSLHLYRNPLDESDNDEHDSLDDGVVESA</sequence>
<evidence type="ECO:0000256" key="2">
    <source>
        <dbReference type="SAM" id="Phobius"/>
    </source>
</evidence>
<dbReference type="EMBL" id="BTRK01000006">
    <property type="protein sequence ID" value="GMR61640.1"/>
    <property type="molecule type" value="Genomic_DNA"/>
</dbReference>
<dbReference type="PANTHER" id="PTHR10132">
    <property type="entry name" value="ALPHA-/EPSILON-SARCOGLYCAN FAMILY MEMBER"/>
    <property type="match status" value="1"/>
</dbReference>
<evidence type="ECO:0000313" key="3">
    <source>
        <dbReference type="EMBL" id="GMR61640.1"/>
    </source>
</evidence>
<keyword evidence="4" id="KW-1185">Reference proteome</keyword>
<keyword evidence="2" id="KW-0472">Membrane</keyword>
<dbReference type="Proteomes" id="UP001328107">
    <property type="component" value="Unassembled WGS sequence"/>
</dbReference>
<gene>
    <name evidence="3" type="ORF">PMAYCL1PPCAC_31835</name>
</gene>
<keyword evidence="2" id="KW-1133">Transmembrane helix</keyword>
<evidence type="ECO:0008006" key="5">
    <source>
        <dbReference type="Google" id="ProtNLM"/>
    </source>
</evidence>
<reference evidence="4" key="1">
    <citation type="submission" date="2022-10" db="EMBL/GenBank/DDBJ databases">
        <title>Genome assembly of Pristionchus species.</title>
        <authorList>
            <person name="Yoshida K."/>
            <person name="Sommer R.J."/>
        </authorList>
    </citation>
    <scope>NUCLEOTIDE SEQUENCE [LARGE SCALE GENOMIC DNA]</scope>
    <source>
        <strain evidence="4">RS5460</strain>
    </source>
</reference>
<dbReference type="PANTHER" id="PTHR10132:SF14">
    <property type="entry name" value="SARCOGLYCAN ALPHA, ISOFORM C"/>
    <property type="match status" value="1"/>
</dbReference>
<feature type="compositionally biased region" description="Acidic residues" evidence="1">
    <location>
        <begin position="521"/>
        <end position="539"/>
    </location>
</feature>
<name>A0AAN5DFA0_9BILA</name>
<dbReference type="GO" id="GO:0016012">
    <property type="term" value="C:sarcoglycan complex"/>
    <property type="evidence" value="ECO:0007669"/>
    <property type="project" value="InterPro"/>
</dbReference>
<protein>
    <recommendedName>
        <fullName evidence="5">Dystroglycan-type cadherin-like domain-containing protein</fullName>
    </recommendedName>
</protein>